<name>A0AAN9FF60_CROPI</name>
<keyword evidence="2" id="KW-1185">Reference proteome</keyword>
<accession>A0AAN9FF60</accession>
<dbReference type="EMBL" id="JAYWIO010000003">
    <property type="protein sequence ID" value="KAK7275294.1"/>
    <property type="molecule type" value="Genomic_DNA"/>
</dbReference>
<protein>
    <submittedName>
        <fullName evidence="1">Uncharacterized protein</fullName>
    </submittedName>
</protein>
<reference evidence="1 2" key="1">
    <citation type="submission" date="2024-01" db="EMBL/GenBank/DDBJ databases">
        <title>The genomes of 5 underutilized Papilionoideae crops provide insights into root nodulation and disease resistanc.</title>
        <authorList>
            <person name="Yuan L."/>
        </authorList>
    </citation>
    <scope>NUCLEOTIDE SEQUENCE [LARGE SCALE GENOMIC DNA]</scope>
    <source>
        <strain evidence="1">ZHUSHIDOU_FW_LH</strain>
        <tissue evidence="1">Leaf</tissue>
    </source>
</reference>
<evidence type="ECO:0000313" key="1">
    <source>
        <dbReference type="EMBL" id="KAK7275294.1"/>
    </source>
</evidence>
<dbReference type="Proteomes" id="UP001372338">
    <property type="component" value="Unassembled WGS sequence"/>
</dbReference>
<comment type="caution">
    <text evidence="1">The sequence shown here is derived from an EMBL/GenBank/DDBJ whole genome shotgun (WGS) entry which is preliminary data.</text>
</comment>
<sequence length="111" mass="12631">MCFEVPTLVPPGGVANGNKTGYDDDNDLGIMDIDENDTKTDKTSAELAALNESLQDLLDGIQKQEEDLSSGYFLFWYDLLTLEYVKKLYWNTKANQLMEQTYWSWNSTSIS</sequence>
<proteinExistence type="predicted"/>
<dbReference type="AlphaFoldDB" id="A0AAN9FF60"/>
<evidence type="ECO:0000313" key="2">
    <source>
        <dbReference type="Proteomes" id="UP001372338"/>
    </source>
</evidence>
<organism evidence="1 2">
    <name type="scientific">Crotalaria pallida</name>
    <name type="common">Smooth rattlebox</name>
    <name type="synonym">Crotalaria striata</name>
    <dbReference type="NCBI Taxonomy" id="3830"/>
    <lineage>
        <taxon>Eukaryota</taxon>
        <taxon>Viridiplantae</taxon>
        <taxon>Streptophyta</taxon>
        <taxon>Embryophyta</taxon>
        <taxon>Tracheophyta</taxon>
        <taxon>Spermatophyta</taxon>
        <taxon>Magnoliopsida</taxon>
        <taxon>eudicotyledons</taxon>
        <taxon>Gunneridae</taxon>
        <taxon>Pentapetalae</taxon>
        <taxon>rosids</taxon>
        <taxon>fabids</taxon>
        <taxon>Fabales</taxon>
        <taxon>Fabaceae</taxon>
        <taxon>Papilionoideae</taxon>
        <taxon>50 kb inversion clade</taxon>
        <taxon>genistoids sensu lato</taxon>
        <taxon>core genistoids</taxon>
        <taxon>Crotalarieae</taxon>
        <taxon>Crotalaria</taxon>
    </lineage>
</organism>
<gene>
    <name evidence="1" type="ORF">RIF29_16406</name>
</gene>